<evidence type="ECO:0000313" key="5">
    <source>
        <dbReference type="Proteomes" id="UP000054709"/>
    </source>
</evidence>
<dbReference type="SUPFAM" id="SSF53590">
    <property type="entry name" value="Nucleoside hydrolase"/>
    <property type="match status" value="1"/>
</dbReference>
<dbReference type="InterPro" id="IPR023186">
    <property type="entry name" value="IUNH"/>
</dbReference>
<dbReference type="PANTHER" id="PTHR12304:SF4">
    <property type="entry name" value="URIDINE NUCLEOSIDASE"/>
    <property type="match status" value="1"/>
</dbReference>
<dbReference type="GO" id="GO:0006152">
    <property type="term" value="P:purine nucleoside catabolic process"/>
    <property type="evidence" value="ECO:0007669"/>
    <property type="project" value="TreeGrafter"/>
</dbReference>
<comment type="caution">
    <text evidence="4">The sequence shown here is derived from an EMBL/GenBank/DDBJ whole genome shotgun (WGS) entry which is preliminary data.</text>
</comment>
<dbReference type="Pfam" id="PF01156">
    <property type="entry name" value="IU_nuc_hydro"/>
    <property type="match status" value="1"/>
</dbReference>
<dbReference type="Gene3D" id="3.90.245.10">
    <property type="entry name" value="Ribonucleoside hydrolase-like"/>
    <property type="match status" value="1"/>
</dbReference>
<dbReference type="GO" id="GO:0005829">
    <property type="term" value="C:cytosol"/>
    <property type="evidence" value="ECO:0007669"/>
    <property type="project" value="TreeGrafter"/>
</dbReference>
<sequence>MSKTRIIIDADTGIDDALAILYALRAPNVIVEGITTVFGNIAVEKAADNSLRLIELAKPGYEIPVAIGASKALVRESSGFATHVHGENGIGNVEIPASTQHPISETASEFIVRMANENPGEIVLVTLAHLTNLSMAIDMDPGIKNTLKKVVVMGGTIFNPGNRTPVAEANIAGDPEAADHVFTSGLPVMMVGLDVTLKTRITQEHIDLLNRFGREENKAIISFMEQSLTHYFNFYREVNFLINSAPLHDPLALMVALQPDLVTYKEMNVRVEHKGEFTSGMVVADLRAQPKVGKPIQVAVDVDVERAVGTFLSVFM</sequence>
<keyword evidence="5" id="KW-1185">Reference proteome</keyword>
<dbReference type="EMBL" id="LCZJ02000026">
    <property type="protein sequence ID" value="KTD85583.1"/>
    <property type="molecule type" value="Genomic_DNA"/>
</dbReference>
<dbReference type="OrthoDB" id="9797882at2"/>
<keyword evidence="1 4" id="KW-0378">Hydrolase</keyword>
<evidence type="ECO:0000259" key="3">
    <source>
        <dbReference type="Pfam" id="PF01156"/>
    </source>
</evidence>
<dbReference type="Proteomes" id="UP000054709">
    <property type="component" value="Unassembled WGS sequence"/>
</dbReference>
<reference evidence="4 5" key="1">
    <citation type="journal article" date="2015" name="Int. Biodeterior. Biodegradation">
        <title>Physiological and genetic screening methods for the isolation of methyl tert-butyl ether-degrading bacteria for bioremediation purposes.</title>
        <authorList>
            <person name="Guisado I.M."/>
            <person name="Purswani J."/>
            <person name="Gonzalez Lopez J."/>
            <person name="Pozo C."/>
        </authorList>
    </citation>
    <scope>NUCLEOTIDE SEQUENCE [LARGE SCALE GENOMIC DNA]</scope>
    <source>
        <strain evidence="4 5">SH7</strain>
    </source>
</reference>
<dbReference type="RefSeq" id="WP_060624427.1">
    <property type="nucleotide sequence ID" value="NZ_LCZJ02000026.1"/>
</dbReference>
<name>A0A0W1AWB2_9BACL</name>
<gene>
    <name evidence="4" type="ORF">UQ64_18975</name>
</gene>
<feature type="domain" description="Inosine/uridine-preferring nucleoside hydrolase" evidence="3">
    <location>
        <begin position="6"/>
        <end position="307"/>
    </location>
</feature>
<evidence type="ECO:0000256" key="1">
    <source>
        <dbReference type="ARBA" id="ARBA00022801"/>
    </source>
</evidence>
<organism evidence="4 5">
    <name type="scientific">Paenibacillus etheri</name>
    <dbReference type="NCBI Taxonomy" id="1306852"/>
    <lineage>
        <taxon>Bacteria</taxon>
        <taxon>Bacillati</taxon>
        <taxon>Bacillota</taxon>
        <taxon>Bacilli</taxon>
        <taxon>Bacillales</taxon>
        <taxon>Paenibacillaceae</taxon>
        <taxon>Paenibacillus</taxon>
    </lineage>
</organism>
<accession>A0A0W1AWB2</accession>
<dbReference type="PANTHER" id="PTHR12304">
    <property type="entry name" value="INOSINE-URIDINE PREFERRING NUCLEOSIDE HYDROLASE"/>
    <property type="match status" value="1"/>
</dbReference>
<dbReference type="CDD" id="cd02650">
    <property type="entry name" value="nuc_hydro_CaPnhB"/>
    <property type="match status" value="1"/>
</dbReference>
<evidence type="ECO:0000256" key="2">
    <source>
        <dbReference type="ARBA" id="ARBA00023295"/>
    </source>
</evidence>
<protein>
    <submittedName>
        <fullName evidence="4">Nucleoside hydrolase</fullName>
    </submittedName>
</protein>
<dbReference type="InterPro" id="IPR036452">
    <property type="entry name" value="Ribo_hydro-like"/>
</dbReference>
<dbReference type="GO" id="GO:0008477">
    <property type="term" value="F:purine nucleosidase activity"/>
    <property type="evidence" value="ECO:0007669"/>
    <property type="project" value="TreeGrafter"/>
</dbReference>
<evidence type="ECO:0000313" key="4">
    <source>
        <dbReference type="EMBL" id="KTD85583.1"/>
    </source>
</evidence>
<dbReference type="InterPro" id="IPR001910">
    <property type="entry name" value="Inosine/uridine_hydrolase_dom"/>
</dbReference>
<dbReference type="AlphaFoldDB" id="A0A0W1AWB2"/>
<keyword evidence="2" id="KW-0326">Glycosidase</keyword>
<proteinExistence type="predicted"/>